<dbReference type="RefSeq" id="WP_114661987.1">
    <property type="nucleotide sequence ID" value="NZ_CP031194.1"/>
</dbReference>
<dbReference type="Proteomes" id="UP000253868">
    <property type="component" value="Chromosome"/>
</dbReference>
<feature type="domain" description="DUF6879" evidence="1">
    <location>
        <begin position="9"/>
        <end position="171"/>
    </location>
</feature>
<sequence length="178" mass="20528">MPQFIDDSTFGDYFTDFEHTAWRLETRRGYASDRAVEKYARFVAGEPLPDDSNRPWGTNIRVQTGLGKRVERVRVVDRPPTQGQLFLLAAAASNNAAGEDIRNMWRPRAEALALPTEDFWLFDSRRALLLHFDDEDEYLGSELIEDPAHIVRYCRFRDAAWHHATRREGFLAEVASLV</sequence>
<dbReference type="KEGG" id="spad:DVK44_24870"/>
<proteinExistence type="predicted"/>
<protein>
    <recommendedName>
        <fullName evidence="1">DUF6879 domain-containing protein</fullName>
    </recommendedName>
</protein>
<gene>
    <name evidence="2" type="ORF">DVK44_24870</name>
</gene>
<evidence type="ECO:0000313" key="2">
    <source>
        <dbReference type="EMBL" id="AXG80362.1"/>
    </source>
</evidence>
<evidence type="ECO:0000259" key="1">
    <source>
        <dbReference type="Pfam" id="PF21806"/>
    </source>
</evidence>
<organism evidence="2 3">
    <name type="scientific">Streptomyces paludis</name>
    <dbReference type="NCBI Taxonomy" id="2282738"/>
    <lineage>
        <taxon>Bacteria</taxon>
        <taxon>Bacillati</taxon>
        <taxon>Actinomycetota</taxon>
        <taxon>Actinomycetes</taxon>
        <taxon>Kitasatosporales</taxon>
        <taxon>Streptomycetaceae</taxon>
        <taxon>Streptomyces</taxon>
    </lineage>
</organism>
<evidence type="ECO:0000313" key="3">
    <source>
        <dbReference type="Proteomes" id="UP000253868"/>
    </source>
</evidence>
<dbReference type="InterPro" id="IPR049244">
    <property type="entry name" value="DUF6879"/>
</dbReference>
<dbReference type="EMBL" id="CP031194">
    <property type="protein sequence ID" value="AXG80362.1"/>
    <property type="molecule type" value="Genomic_DNA"/>
</dbReference>
<dbReference type="Pfam" id="PF21806">
    <property type="entry name" value="DUF6879"/>
    <property type="match status" value="1"/>
</dbReference>
<name>A0A345HUI8_9ACTN</name>
<accession>A0A345HUI8</accession>
<reference evidence="3" key="1">
    <citation type="submission" date="2018-07" db="EMBL/GenBank/DDBJ databases">
        <authorList>
            <person name="Zhao J."/>
        </authorList>
    </citation>
    <scope>NUCLEOTIDE SEQUENCE [LARGE SCALE GENOMIC DNA]</scope>
    <source>
        <strain evidence="3">GSSD-12</strain>
    </source>
</reference>
<keyword evidence="3" id="KW-1185">Reference proteome</keyword>
<dbReference type="AlphaFoldDB" id="A0A345HUI8"/>
<dbReference type="OrthoDB" id="3821358at2"/>